<name>A0A1J1J3E6_9DIPT</name>
<gene>
    <name evidence="1" type="ORF">CLUMA_CG020066</name>
</gene>
<dbReference type="Proteomes" id="UP000183832">
    <property type="component" value="Unassembled WGS sequence"/>
</dbReference>
<protein>
    <submittedName>
        <fullName evidence="1">CLUMA_CG020066, isoform A</fullName>
    </submittedName>
</protein>
<accession>A0A1J1J3E6</accession>
<dbReference type="AlphaFoldDB" id="A0A1J1J3E6"/>
<keyword evidence="2" id="KW-1185">Reference proteome</keyword>
<dbReference type="EMBL" id="CVRI01000069">
    <property type="protein sequence ID" value="CRL06973.1"/>
    <property type="molecule type" value="Genomic_DNA"/>
</dbReference>
<evidence type="ECO:0000313" key="1">
    <source>
        <dbReference type="EMBL" id="CRL06973.1"/>
    </source>
</evidence>
<sequence>MNRKESEKHDHSTNMNTYVNLQQLLLLLPLPLTLPRLYGLGLGSVLNQISKYLSKRKEKTFLLFAAVAVKQVKDLTLRHYRISGLSKYLEISFKIKLIPDVKRQRSQK</sequence>
<proteinExistence type="predicted"/>
<reference evidence="1 2" key="1">
    <citation type="submission" date="2015-04" db="EMBL/GenBank/DDBJ databases">
        <authorList>
            <person name="Syromyatnikov M.Y."/>
            <person name="Popov V.N."/>
        </authorList>
    </citation>
    <scope>NUCLEOTIDE SEQUENCE [LARGE SCALE GENOMIC DNA]</scope>
</reference>
<evidence type="ECO:0000313" key="2">
    <source>
        <dbReference type="Proteomes" id="UP000183832"/>
    </source>
</evidence>
<organism evidence="1 2">
    <name type="scientific">Clunio marinus</name>
    <dbReference type="NCBI Taxonomy" id="568069"/>
    <lineage>
        <taxon>Eukaryota</taxon>
        <taxon>Metazoa</taxon>
        <taxon>Ecdysozoa</taxon>
        <taxon>Arthropoda</taxon>
        <taxon>Hexapoda</taxon>
        <taxon>Insecta</taxon>
        <taxon>Pterygota</taxon>
        <taxon>Neoptera</taxon>
        <taxon>Endopterygota</taxon>
        <taxon>Diptera</taxon>
        <taxon>Nematocera</taxon>
        <taxon>Chironomoidea</taxon>
        <taxon>Chironomidae</taxon>
        <taxon>Clunio</taxon>
    </lineage>
</organism>